<dbReference type="OrthoDB" id="6433782at2759"/>
<dbReference type="EMBL" id="OV170232">
    <property type="protein sequence ID" value="CAH0717713.1"/>
    <property type="molecule type" value="Genomic_DNA"/>
</dbReference>
<organism evidence="2 3">
    <name type="scientific">Brenthis ino</name>
    <name type="common">lesser marbled fritillary</name>
    <dbReference type="NCBI Taxonomy" id="405034"/>
    <lineage>
        <taxon>Eukaryota</taxon>
        <taxon>Metazoa</taxon>
        <taxon>Ecdysozoa</taxon>
        <taxon>Arthropoda</taxon>
        <taxon>Hexapoda</taxon>
        <taxon>Insecta</taxon>
        <taxon>Pterygota</taxon>
        <taxon>Neoptera</taxon>
        <taxon>Endopterygota</taxon>
        <taxon>Lepidoptera</taxon>
        <taxon>Glossata</taxon>
        <taxon>Ditrysia</taxon>
        <taxon>Papilionoidea</taxon>
        <taxon>Nymphalidae</taxon>
        <taxon>Heliconiinae</taxon>
        <taxon>Argynnini</taxon>
        <taxon>Brenthis</taxon>
    </lineage>
</organism>
<accession>A0A8J9V9C1</accession>
<protein>
    <submittedName>
        <fullName evidence="2">Uncharacterized protein</fullName>
    </submittedName>
</protein>
<dbReference type="Proteomes" id="UP000838878">
    <property type="component" value="Chromosome 12"/>
</dbReference>
<feature type="compositionally biased region" description="Polar residues" evidence="1">
    <location>
        <begin position="39"/>
        <end position="59"/>
    </location>
</feature>
<feature type="compositionally biased region" description="Low complexity" evidence="1">
    <location>
        <begin position="72"/>
        <end position="84"/>
    </location>
</feature>
<evidence type="ECO:0000313" key="2">
    <source>
        <dbReference type="EMBL" id="CAH0717713.1"/>
    </source>
</evidence>
<evidence type="ECO:0000313" key="3">
    <source>
        <dbReference type="Proteomes" id="UP000838878"/>
    </source>
</evidence>
<feature type="compositionally biased region" description="Basic and acidic residues" evidence="1">
    <location>
        <begin position="19"/>
        <end position="37"/>
    </location>
</feature>
<reference evidence="2" key="1">
    <citation type="submission" date="2021-12" db="EMBL/GenBank/DDBJ databases">
        <authorList>
            <person name="Martin H S."/>
        </authorList>
    </citation>
    <scope>NUCLEOTIDE SEQUENCE</scope>
</reference>
<sequence>MKQDRNTKTNIEYDSVSEESPHDMEINENAENHDHDAPITTSEDNQLQSSLSILPQNTTQVNQSQRRKRRQNQVSFAQSSASASQTLMENIIKNKQNAENIHPIDAFFKGLAPKIK</sequence>
<feature type="region of interest" description="Disordered" evidence="1">
    <location>
        <begin position="1"/>
        <end position="84"/>
    </location>
</feature>
<gene>
    <name evidence="2" type="ORF">BINO364_LOCUS4293</name>
</gene>
<proteinExistence type="predicted"/>
<name>A0A8J9V9C1_9NEOP</name>
<keyword evidence="3" id="KW-1185">Reference proteome</keyword>
<evidence type="ECO:0000256" key="1">
    <source>
        <dbReference type="SAM" id="MobiDB-lite"/>
    </source>
</evidence>
<dbReference type="AlphaFoldDB" id="A0A8J9V9C1"/>
<feature type="non-terminal residue" evidence="2">
    <location>
        <position position="116"/>
    </location>
</feature>